<dbReference type="CDD" id="cd02000">
    <property type="entry name" value="TPP_E1_PDC_ADC_BCADC"/>
    <property type="match status" value="1"/>
</dbReference>
<dbReference type="InterPro" id="IPR029061">
    <property type="entry name" value="THDP-binding"/>
</dbReference>
<comment type="catalytic activity">
    <reaction evidence="4">
        <text>N(6)-[(R)-lipoyl]-L-lysyl-[protein] + 3-methyl-2-oxobutanoate + H(+) = N(6)-[(R)-S(8)-2-methylpropanoyldihydrolipoyl]-L-lysyl-[protein] + CO2</text>
        <dbReference type="Rhea" id="RHEA:13457"/>
        <dbReference type="Rhea" id="RHEA-COMP:10474"/>
        <dbReference type="Rhea" id="RHEA-COMP:10497"/>
        <dbReference type="ChEBI" id="CHEBI:11851"/>
        <dbReference type="ChEBI" id="CHEBI:15378"/>
        <dbReference type="ChEBI" id="CHEBI:16526"/>
        <dbReference type="ChEBI" id="CHEBI:83099"/>
        <dbReference type="ChEBI" id="CHEBI:83142"/>
        <dbReference type="EC" id="1.2.4.4"/>
    </reaction>
</comment>
<evidence type="ECO:0000256" key="5">
    <source>
        <dbReference type="SAM" id="MobiDB-lite"/>
    </source>
</evidence>
<dbReference type="EC" id="1.2.4.4" evidence="4"/>
<dbReference type="Gene3D" id="3.40.50.970">
    <property type="match status" value="1"/>
</dbReference>
<sequence>MTTTYDVHAPAFMTGDEFQIPTFRLLQQDGTLFEGAEAPALEREKALRIYRAMLVTRVLDERMMAAQRQGRLSFYMQCTGEEAAVIGATAALDDADMIMAQYREQGALVYRGFSYDEFMNQLFGNELDYGKGRQMPIHYGSRKLHYMTISSPLATQIPQATGYAYGQKLAGEGHCTITFFGEGAASEGDFHAALNMASVHKVPVIFFCRNNGYAISTPASEQFAADGIAPRAFGYRMHVIRVDGNDVLAVYRATQEARKIAVEMNQPVLIEAMTYRLAAHSSSDDPSGYRSRKEEEAWREKDPILRMQRWMTDRDWWSEEQEKSLQESLRREVLETMKRAEKRPPPPLDSLVTDVYADVTPALQRQLDALKTHIRKHPDAYPRGARSLDPDVSIATTDTKAGEVRGGA</sequence>
<dbReference type="Proteomes" id="UP000486760">
    <property type="component" value="Unassembled WGS sequence"/>
</dbReference>
<evidence type="ECO:0000256" key="1">
    <source>
        <dbReference type="ARBA" id="ARBA00001964"/>
    </source>
</evidence>
<keyword evidence="2 4" id="KW-0560">Oxidoreductase</keyword>
<proteinExistence type="inferred from homology"/>
<evidence type="ECO:0000256" key="4">
    <source>
        <dbReference type="RuleBase" id="RU365014"/>
    </source>
</evidence>
<comment type="caution">
    <text evidence="7">The sequence shown here is derived from an EMBL/GenBank/DDBJ whole genome shotgun (WGS) entry which is preliminary data.</text>
</comment>
<comment type="similarity">
    <text evidence="4">Belongs to the BCKDHA family.</text>
</comment>
<evidence type="ECO:0000256" key="3">
    <source>
        <dbReference type="ARBA" id="ARBA00023052"/>
    </source>
</evidence>
<dbReference type="FunFam" id="3.40.50.970:FF:000055">
    <property type="entry name" value="2-oxoisovalerate dehydrogenase subunit alpha"/>
    <property type="match status" value="1"/>
</dbReference>
<name>A0A7V7G1F0_9GAMM</name>
<keyword evidence="3 4" id="KW-0786">Thiamine pyrophosphate</keyword>
<evidence type="ECO:0000313" key="8">
    <source>
        <dbReference type="Proteomes" id="UP000486760"/>
    </source>
</evidence>
<comment type="cofactor">
    <cofactor evidence="1 4">
        <name>thiamine diphosphate</name>
        <dbReference type="ChEBI" id="CHEBI:58937"/>
    </cofactor>
</comment>
<dbReference type="SUPFAM" id="SSF52518">
    <property type="entry name" value="Thiamin diphosphate-binding fold (THDP-binding)"/>
    <property type="match status" value="1"/>
</dbReference>
<dbReference type="GO" id="GO:0003863">
    <property type="term" value="F:branched-chain 2-oxo acid dehydrogenase activity"/>
    <property type="evidence" value="ECO:0007669"/>
    <property type="project" value="UniProtKB-EC"/>
</dbReference>
<protein>
    <recommendedName>
        <fullName evidence="4">2-oxoisovalerate dehydrogenase subunit alpha</fullName>
        <ecNumber evidence="4">1.2.4.4</ecNumber>
    </recommendedName>
    <alternativeName>
        <fullName evidence="4">Branched-chain alpha-keto acid dehydrogenase E1 component alpha chain</fullName>
    </alternativeName>
</protein>
<reference evidence="7 8" key="1">
    <citation type="submission" date="2019-08" db="EMBL/GenBank/DDBJ databases">
        <title>Bioinformatics analysis of the strain L3 and L5.</title>
        <authorList>
            <person name="Li X."/>
        </authorList>
    </citation>
    <scope>NUCLEOTIDE SEQUENCE [LARGE SCALE GENOMIC DNA]</scope>
    <source>
        <strain evidence="7 8">L5</strain>
    </source>
</reference>
<dbReference type="AlphaFoldDB" id="A0A7V7G1F0"/>
<feature type="domain" description="Dehydrogenase E1 component" evidence="6">
    <location>
        <begin position="50"/>
        <end position="347"/>
    </location>
</feature>
<gene>
    <name evidence="7" type="ORF">F0A17_04180</name>
</gene>
<feature type="region of interest" description="Disordered" evidence="5">
    <location>
        <begin position="375"/>
        <end position="408"/>
    </location>
</feature>
<dbReference type="InterPro" id="IPR050771">
    <property type="entry name" value="Alpha-ketoacid_DH_E1_comp"/>
</dbReference>
<dbReference type="PANTHER" id="PTHR43380:SF1">
    <property type="entry name" value="2-OXOISOVALERATE DEHYDROGENASE SUBUNIT ALPHA, MITOCHONDRIAL"/>
    <property type="match status" value="1"/>
</dbReference>
<evidence type="ECO:0000256" key="2">
    <source>
        <dbReference type="ARBA" id="ARBA00023002"/>
    </source>
</evidence>
<dbReference type="EMBL" id="VTPY01000002">
    <property type="protein sequence ID" value="KAA0013571.1"/>
    <property type="molecule type" value="Genomic_DNA"/>
</dbReference>
<dbReference type="PANTHER" id="PTHR43380">
    <property type="entry name" value="2-OXOISOVALERATE DEHYDROGENASE SUBUNIT ALPHA, MITOCHONDRIAL"/>
    <property type="match status" value="1"/>
</dbReference>
<dbReference type="GO" id="GO:0009083">
    <property type="term" value="P:branched-chain amino acid catabolic process"/>
    <property type="evidence" value="ECO:0007669"/>
    <property type="project" value="TreeGrafter"/>
</dbReference>
<evidence type="ECO:0000313" key="7">
    <source>
        <dbReference type="EMBL" id="KAA0013571.1"/>
    </source>
</evidence>
<comment type="function">
    <text evidence="4">The branched-chain alpha-keto dehydrogenase complex catalyzes the overall conversion of alpha-keto acids to acyl-CoA and CO(2). It contains multiple copies of three enzymatic components: branched-chain alpha-keto acid decarboxylase (E1), lipoamide acyltransferase (E2) and lipoamide dehydrogenase (E3).</text>
</comment>
<organism evidence="7 8">
    <name type="scientific">Billgrantia pellis</name>
    <dbReference type="NCBI Taxonomy" id="2606936"/>
    <lineage>
        <taxon>Bacteria</taxon>
        <taxon>Pseudomonadati</taxon>
        <taxon>Pseudomonadota</taxon>
        <taxon>Gammaproteobacteria</taxon>
        <taxon>Oceanospirillales</taxon>
        <taxon>Halomonadaceae</taxon>
        <taxon>Billgrantia</taxon>
    </lineage>
</organism>
<dbReference type="Pfam" id="PF00676">
    <property type="entry name" value="E1_dh"/>
    <property type="match status" value="1"/>
</dbReference>
<evidence type="ECO:0000259" key="6">
    <source>
        <dbReference type="Pfam" id="PF00676"/>
    </source>
</evidence>
<keyword evidence="8" id="KW-1185">Reference proteome</keyword>
<dbReference type="RefSeq" id="WP_149327112.1">
    <property type="nucleotide sequence ID" value="NZ_VTPY01000002.1"/>
</dbReference>
<dbReference type="InterPro" id="IPR001017">
    <property type="entry name" value="DH_E1"/>
</dbReference>
<accession>A0A7V7G1F0</accession>